<organism evidence="1 2">
    <name type="scientific">Corynebacterium appendicis CIP 107643</name>
    <dbReference type="NCBI Taxonomy" id="1161099"/>
    <lineage>
        <taxon>Bacteria</taxon>
        <taxon>Bacillati</taxon>
        <taxon>Actinomycetota</taxon>
        <taxon>Actinomycetes</taxon>
        <taxon>Mycobacteriales</taxon>
        <taxon>Corynebacteriaceae</taxon>
        <taxon>Corynebacterium</taxon>
    </lineage>
</organism>
<evidence type="ECO:0000313" key="1">
    <source>
        <dbReference type="EMBL" id="SIS49712.1"/>
    </source>
</evidence>
<evidence type="ECO:0000313" key="2">
    <source>
        <dbReference type="Proteomes" id="UP000186292"/>
    </source>
</evidence>
<dbReference type="Gene3D" id="3.40.50.1820">
    <property type="entry name" value="alpha/beta hydrolase"/>
    <property type="match status" value="1"/>
</dbReference>
<dbReference type="Proteomes" id="UP000186292">
    <property type="component" value="Unassembled WGS sequence"/>
</dbReference>
<keyword evidence="2" id="KW-1185">Reference proteome</keyword>
<dbReference type="InterPro" id="IPR029058">
    <property type="entry name" value="AB_hydrolase_fold"/>
</dbReference>
<name>A0A1N7JK17_9CORY</name>
<sequence>MILQDAEREIARRGQLAGAVYLGNPMTAPGDPATLGVKGGGAGGLVGWSPLNSKTAAATRNRVNYCLPLDGVCDASIATLRASERTGGNHGRYFVWQSRWDNVVADRFGKWVDGVRYR</sequence>
<dbReference type="EMBL" id="FTOF01000009">
    <property type="protein sequence ID" value="SIS49712.1"/>
    <property type="molecule type" value="Genomic_DNA"/>
</dbReference>
<reference evidence="2" key="1">
    <citation type="submission" date="2017-01" db="EMBL/GenBank/DDBJ databases">
        <authorList>
            <person name="Varghese N."/>
            <person name="Submissions S."/>
        </authorList>
    </citation>
    <scope>NUCLEOTIDE SEQUENCE [LARGE SCALE GENOMIC DNA]</scope>
    <source>
        <strain evidence="2">DSM 44531</strain>
    </source>
</reference>
<accession>A0A1N7JK17</accession>
<dbReference type="OrthoDB" id="4457739at2"/>
<dbReference type="STRING" id="1161099.SAMN05444817_10915"/>
<dbReference type="AlphaFoldDB" id="A0A1N7JK17"/>
<proteinExistence type="predicted"/>
<dbReference type="RefSeq" id="WP_076599534.1">
    <property type="nucleotide sequence ID" value="NZ_CP046976.1"/>
</dbReference>
<protein>
    <submittedName>
        <fullName evidence="1">Uncharacterized protein</fullName>
    </submittedName>
</protein>
<gene>
    <name evidence="1" type="ORF">SAMN05444817_10915</name>
</gene>